<keyword evidence="5 7" id="KW-1133">Transmembrane helix</keyword>
<dbReference type="PANTHER" id="PTHR43386">
    <property type="entry name" value="OLIGOPEPTIDE TRANSPORT SYSTEM PERMEASE PROTEIN APPC"/>
    <property type="match status" value="1"/>
</dbReference>
<comment type="similarity">
    <text evidence="7">Belongs to the binding-protein-dependent transport system permease family.</text>
</comment>
<comment type="subcellular location">
    <subcellularLocation>
        <location evidence="1 7">Cell membrane</location>
        <topology evidence="1 7">Multi-pass membrane protein</topology>
    </subcellularLocation>
</comment>
<evidence type="ECO:0000256" key="6">
    <source>
        <dbReference type="ARBA" id="ARBA00023136"/>
    </source>
</evidence>
<dbReference type="SUPFAM" id="SSF161098">
    <property type="entry name" value="MetI-like"/>
    <property type="match status" value="1"/>
</dbReference>
<sequence length="334" mass="33520">MTTRPAHVEAPAPSTEPPEAVAGPARGGPAGTARRGTAGTAATDPAGTTPTDPTGASVAVASRARRAAASLPAHVWVAGAGLAVFAVAAIAPDVLAPGDPGEIDLAATLSGPSLEHWFGTDELGRDLFTRVVHGTRDSLAVGLGAAAVSIVLALVLASLTLTGRAVAAVVDRVIEILFAFPTLLLALLVVGMFGPSPTTLAIAVGIGSAPGYARMIRAQLHAAADSGYVEAATVLGHPRGRILVQHVLPNALRPLVGVFTMSIGQSIVWASSLAFLGLGVAPPSPEWGALLDAGRTYLTAAGWLVVIPGLVIVALSLSTTAVGAHLRDRLEGGH</sequence>
<keyword evidence="3" id="KW-1003">Cell membrane</keyword>
<feature type="transmembrane region" description="Helical" evidence="7">
    <location>
        <begin position="73"/>
        <end position="91"/>
    </location>
</feature>
<organism evidence="10 11">
    <name type="scientific">Brevibacterium yomogidense</name>
    <dbReference type="NCBI Taxonomy" id="946573"/>
    <lineage>
        <taxon>Bacteria</taxon>
        <taxon>Bacillati</taxon>
        <taxon>Actinomycetota</taxon>
        <taxon>Actinomycetes</taxon>
        <taxon>Micrococcales</taxon>
        <taxon>Brevibacteriaceae</taxon>
        <taxon>Brevibacterium</taxon>
    </lineage>
</organism>
<dbReference type="Proteomes" id="UP000196581">
    <property type="component" value="Unassembled WGS sequence"/>
</dbReference>
<feature type="transmembrane region" description="Helical" evidence="7">
    <location>
        <begin position="300"/>
        <end position="324"/>
    </location>
</feature>
<dbReference type="AlphaFoldDB" id="A0A1X6X6Z7"/>
<feature type="transmembrane region" description="Helical" evidence="7">
    <location>
        <begin position="255"/>
        <end position="280"/>
    </location>
</feature>
<evidence type="ECO:0000256" key="8">
    <source>
        <dbReference type="SAM" id="MobiDB-lite"/>
    </source>
</evidence>
<dbReference type="InterPro" id="IPR050366">
    <property type="entry name" value="BP-dependent_transpt_permease"/>
</dbReference>
<evidence type="ECO:0000256" key="1">
    <source>
        <dbReference type="ARBA" id="ARBA00004651"/>
    </source>
</evidence>
<keyword evidence="2 7" id="KW-0813">Transport</keyword>
<protein>
    <submittedName>
        <fullName evidence="10">Oligopeptide transport system permease protein OppC (TC 3.A.1.5.1)</fullName>
    </submittedName>
</protein>
<name>A0A1X6X6Z7_9MICO</name>
<feature type="transmembrane region" description="Helical" evidence="7">
    <location>
        <begin position="173"/>
        <end position="193"/>
    </location>
</feature>
<dbReference type="InterPro" id="IPR000515">
    <property type="entry name" value="MetI-like"/>
</dbReference>
<keyword evidence="4 7" id="KW-0812">Transmembrane</keyword>
<feature type="transmembrane region" description="Helical" evidence="7">
    <location>
        <begin position="139"/>
        <end position="161"/>
    </location>
</feature>
<dbReference type="GO" id="GO:0055085">
    <property type="term" value="P:transmembrane transport"/>
    <property type="evidence" value="ECO:0007669"/>
    <property type="project" value="InterPro"/>
</dbReference>
<feature type="compositionally biased region" description="Low complexity" evidence="8">
    <location>
        <begin position="9"/>
        <end position="24"/>
    </location>
</feature>
<dbReference type="PANTHER" id="PTHR43386:SF25">
    <property type="entry name" value="PEPTIDE ABC TRANSPORTER PERMEASE PROTEIN"/>
    <property type="match status" value="1"/>
</dbReference>
<keyword evidence="11" id="KW-1185">Reference proteome</keyword>
<dbReference type="CDD" id="cd06261">
    <property type="entry name" value="TM_PBP2"/>
    <property type="match status" value="1"/>
</dbReference>
<evidence type="ECO:0000313" key="11">
    <source>
        <dbReference type="Proteomes" id="UP000196581"/>
    </source>
</evidence>
<dbReference type="Pfam" id="PF00528">
    <property type="entry name" value="BPD_transp_1"/>
    <property type="match status" value="1"/>
</dbReference>
<feature type="region of interest" description="Disordered" evidence="8">
    <location>
        <begin position="1"/>
        <end position="56"/>
    </location>
</feature>
<proteinExistence type="inferred from homology"/>
<dbReference type="Gene3D" id="1.10.3720.10">
    <property type="entry name" value="MetI-like"/>
    <property type="match status" value="1"/>
</dbReference>
<evidence type="ECO:0000256" key="7">
    <source>
        <dbReference type="RuleBase" id="RU363032"/>
    </source>
</evidence>
<feature type="domain" description="ABC transmembrane type-1" evidence="9">
    <location>
        <begin position="135"/>
        <end position="323"/>
    </location>
</feature>
<evidence type="ECO:0000256" key="3">
    <source>
        <dbReference type="ARBA" id="ARBA00022475"/>
    </source>
</evidence>
<keyword evidence="6 7" id="KW-0472">Membrane</keyword>
<evidence type="ECO:0000256" key="5">
    <source>
        <dbReference type="ARBA" id="ARBA00022989"/>
    </source>
</evidence>
<reference evidence="11" key="1">
    <citation type="submission" date="2017-02" db="EMBL/GenBank/DDBJ databases">
        <authorList>
            <person name="Dridi B."/>
        </authorList>
    </citation>
    <scope>NUCLEOTIDE SEQUENCE [LARGE SCALE GENOMIC DNA]</scope>
    <source>
        <strain evidence="11">B Co 03.10</strain>
    </source>
</reference>
<evidence type="ECO:0000313" key="10">
    <source>
        <dbReference type="EMBL" id="SLM94965.1"/>
    </source>
</evidence>
<dbReference type="PROSITE" id="PS50928">
    <property type="entry name" value="ABC_TM1"/>
    <property type="match status" value="1"/>
</dbReference>
<dbReference type="InterPro" id="IPR035906">
    <property type="entry name" value="MetI-like_sf"/>
</dbReference>
<gene>
    <name evidence="10" type="ORF">FM105_04440</name>
</gene>
<dbReference type="RefSeq" id="WP_087005349.1">
    <property type="nucleotide sequence ID" value="NZ_FWFF01000005.1"/>
</dbReference>
<feature type="transmembrane region" description="Helical" evidence="7">
    <location>
        <begin position="199"/>
        <end position="216"/>
    </location>
</feature>
<dbReference type="GO" id="GO:0005886">
    <property type="term" value="C:plasma membrane"/>
    <property type="evidence" value="ECO:0007669"/>
    <property type="project" value="UniProtKB-SubCell"/>
</dbReference>
<evidence type="ECO:0000256" key="2">
    <source>
        <dbReference type="ARBA" id="ARBA00022448"/>
    </source>
</evidence>
<dbReference type="EMBL" id="FWFF01000005">
    <property type="protein sequence ID" value="SLM94965.1"/>
    <property type="molecule type" value="Genomic_DNA"/>
</dbReference>
<feature type="compositionally biased region" description="Low complexity" evidence="8">
    <location>
        <begin position="31"/>
        <end position="56"/>
    </location>
</feature>
<evidence type="ECO:0000259" key="9">
    <source>
        <dbReference type="PROSITE" id="PS50928"/>
    </source>
</evidence>
<accession>A0A1X6X6Z7</accession>
<evidence type="ECO:0000256" key="4">
    <source>
        <dbReference type="ARBA" id="ARBA00022692"/>
    </source>
</evidence>